<dbReference type="PANTHER" id="PTHR30273:SF2">
    <property type="entry name" value="PROTEIN FECR"/>
    <property type="match status" value="1"/>
</dbReference>
<evidence type="ECO:0000256" key="1">
    <source>
        <dbReference type="SAM" id="MobiDB-lite"/>
    </source>
</evidence>
<dbReference type="EMBL" id="PREU01000001">
    <property type="protein sequence ID" value="PPA78274.1"/>
    <property type="molecule type" value="Genomic_DNA"/>
</dbReference>
<reference evidence="4 5" key="1">
    <citation type="submission" date="2018-02" db="EMBL/GenBank/DDBJ databases">
        <title>Draft Genome of Achromobacter spanius stain 6.</title>
        <authorList>
            <person name="Gunasekera T.S."/>
            <person name="Radwan O."/>
            <person name="Ruiz O.N."/>
        </authorList>
    </citation>
    <scope>NUCLEOTIDE SEQUENCE [LARGE SCALE GENOMIC DNA]</scope>
    <source>
        <strain evidence="4 5">6</strain>
    </source>
</reference>
<dbReference type="AlphaFoldDB" id="A0A2S5GZ88"/>
<protein>
    <submittedName>
        <fullName evidence="4">Iron dicitrate transport regulator FecR</fullName>
    </submittedName>
</protein>
<feature type="domain" description="FecR N-terminal" evidence="3">
    <location>
        <begin position="51"/>
        <end position="92"/>
    </location>
</feature>
<dbReference type="Proteomes" id="UP000239990">
    <property type="component" value="Unassembled WGS sequence"/>
</dbReference>
<dbReference type="Gene3D" id="2.60.120.1440">
    <property type="match status" value="1"/>
</dbReference>
<evidence type="ECO:0000259" key="3">
    <source>
        <dbReference type="Pfam" id="PF16220"/>
    </source>
</evidence>
<feature type="domain" description="FecR protein" evidence="2">
    <location>
        <begin position="154"/>
        <end position="249"/>
    </location>
</feature>
<dbReference type="InterPro" id="IPR032623">
    <property type="entry name" value="FecR_N"/>
</dbReference>
<evidence type="ECO:0000259" key="2">
    <source>
        <dbReference type="Pfam" id="PF04773"/>
    </source>
</evidence>
<dbReference type="PIRSF" id="PIRSF018266">
    <property type="entry name" value="FecR"/>
    <property type="match status" value="1"/>
</dbReference>
<dbReference type="Pfam" id="PF16220">
    <property type="entry name" value="DUF4880"/>
    <property type="match status" value="1"/>
</dbReference>
<accession>A0A2S5GZ88</accession>
<gene>
    <name evidence="4" type="ORF">C4E15_03130</name>
</gene>
<name>A0A2S5GZ88_9BURK</name>
<dbReference type="GO" id="GO:0016989">
    <property type="term" value="F:sigma factor antagonist activity"/>
    <property type="evidence" value="ECO:0007669"/>
    <property type="project" value="TreeGrafter"/>
</dbReference>
<proteinExistence type="predicted"/>
<dbReference type="InterPro" id="IPR006860">
    <property type="entry name" value="FecR"/>
</dbReference>
<feature type="region of interest" description="Disordered" evidence="1">
    <location>
        <begin position="1"/>
        <end position="39"/>
    </location>
</feature>
<dbReference type="Pfam" id="PF04773">
    <property type="entry name" value="FecR"/>
    <property type="match status" value="1"/>
</dbReference>
<evidence type="ECO:0000313" key="4">
    <source>
        <dbReference type="EMBL" id="PPA78274.1"/>
    </source>
</evidence>
<dbReference type="RefSeq" id="WP_104142251.1">
    <property type="nucleotide sequence ID" value="NZ_PREU01000001.1"/>
</dbReference>
<dbReference type="OrthoDB" id="1100567at2"/>
<dbReference type="PANTHER" id="PTHR30273">
    <property type="entry name" value="PERIPLASMIC SIGNAL SENSOR AND SIGMA FACTOR ACTIVATOR FECR-RELATED"/>
    <property type="match status" value="1"/>
</dbReference>
<evidence type="ECO:0000313" key="5">
    <source>
        <dbReference type="Proteomes" id="UP000239990"/>
    </source>
</evidence>
<comment type="caution">
    <text evidence="4">The sequence shown here is derived from an EMBL/GenBank/DDBJ whole genome shotgun (WGS) entry which is preliminary data.</text>
</comment>
<dbReference type="InterPro" id="IPR012373">
    <property type="entry name" value="Ferrdict_sens_TM"/>
</dbReference>
<organism evidence="4 5">
    <name type="scientific">Achromobacter spanius</name>
    <dbReference type="NCBI Taxonomy" id="217203"/>
    <lineage>
        <taxon>Bacteria</taxon>
        <taxon>Pseudomonadati</taxon>
        <taxon>Pseudomonadota</taxon>
        <taxon>Betaproteobacteria</taxon>
        <taxon>Burkholderiales</taxon>
        <taxon>Alcaligenaceae</taxon>
        <taxon>Achromobacter</taxon>
    </lineage>
</organism>
<sequence length="372" mass="39592">MSGVVGGNTGSNSGGNAGGNTGGNAGGNTGGNARGNAGGNTGGAIDPAILQEAAGWLVRLQSETLSAADRAAFDRWRDRSASHRAAWARVEDMLRGFGQVPPAIASHTLRRLDRPGRRQAIRALGALLVLGPAAVAGWRGLPWRGLPWREWVADARTATGERRRLDLADGTQLVLNTATAVDIQYTADERVLWLRAGEILLTTGRDPSPVYRPFIVRTAQGTIRALGTRFMVRDDGAGIRVAVFDGSVRIQPQGRGGHSEPASMLLHAGQQTVFTADDVAPASAADTASASWERGMLTVRDWRLADLVDELGRYRRGVLRCDPAVAGLRVSGAFPLADTDGSLRLLEKTLPVRISRVTPFWITVTGRPDVTN</sequence>